<feature type="domain" description="Type I restriction modification DNA specificity" evidence="4">
    <location>
        <begin position="242"/>
        <end position="381"/>
    </location>
</feature>
<keyword evidence="5" id="KW-0378">Hydrolase</keyword>
<feature type="domain" description="Type I restriction modification DNA specificity" evidence="4">
    <location>
        <begin position="22"/>
        <end position="167"/>
    </location>
</feature>
<dbReference type="AlphaFoldDB" id="A0A2G5FH50"/>
<sequence>MSFPRYPEYKDSGVEWLEKVPGHWDISALKRVAYLHSGESITAESIDTEGQYPVFGGNGLRGYTDSFTHEGHYALIGRQGALCGNINYAKGQFWASEHAVVATPVRSISTVWLGELMRAMDLNQYSVSAAQPGLSVEIVSNLRIPVPPLSEQNAIAAFLSHETAKIEGLMAEKEKLIALLKEKRQAVISHAVTKGLDPTAPMKDSGVEWLGEVPAHWEVSQLKYVARDGTSITYGIVQAGPHVEGGIPYIKTSDMSGESLPLEGYSRTSREIDQSYSRSKVFFGDLVIAIRASVGKCLPLPEELDGANLTQGTAKISPGECVERDYLLNLINSTGLQVYFDSMAKGATFKEITLDMLRRTPVLIPPLAEQRDIARYLATELKSFQNLLQETEKAISLLKERRTALISAAVTGQIDVRGPVKDEQEQAA</sequence>
<evidence type="ECO:0000256" key="1">
    <source>
        <dbReference type="ARBA" id="ARBA00010923"/>
    </source>
</evidence>
<dbReference type="InterPro" id="IPR044946">
    <property type="entry name" value="Restrct_endonuc_typeI_TRD_sf"/>
</dbReference>
<dbReference type="CDD" id="cd17256">
    <property type="entry name" value="RMtype1_S_EcoJA65PI-TRD1-CR1_like"/>
    <property type="match status" value="1"/>
</dbReference>
<dbReference type="SUPFAM" id="SSF116734">
    <property type="entry name" value="DNA methylase specificity domain"/>
    <property type="match status" value="2"/>
</dbReference>
<dbReference type="EMBL" id="NIQU01000007">
    <property type="protein sequence ID" value="PIA67319.1"/>
    <property type="molecule type" value="Genomic_DNA"/>
</dbReference>
<dbReference type="GO" id="GO:0009307">
    <property type="term" value="P:DNA restriction-modification system"/>
    <property type="evidence" value="ECO:0007669"/>
    <property type="project" value="UniProtKB-KW"/>
</dbReference>
<gene>
    <name evidence="5" type="ORF">CDO35_17925</name>
</gene>
<dbReference type="RefSeq" id="WP_099526034.1">
    <property type="nucleotide sequence ID" value="NZ_NIQU01000007.1"/>
</dbReference>
<evidence type="ECO:0000256" key="2">
    <source>
        <dbReference type="ARBA" id="ARBA00022747"/>
    </source>
</evidence>
<dbReference type="Gene3D" id="3.90.220.20">
    <property type="entry name" value="DNA methylase specificity domains"/>
    <property type="match status" value="2"/>
</dbReference>
<keyword evidence="5" id="KW-0255">Endonuclease</keyword>
<evidence type="ECO:0000313" key="5">
    <source>
        <dbReference type="EMBL" id="PIA67319.1"/>
    </source>
</evidence>
<name>A0A2G5FH50_9PSED</name>
<evidence type="ECO:0000259" key="4">
    <source>
        <dbReference type="Pfam" id="PF01420"/>
    </source>
</evidence>
<evidence type="ECO:0000256" key="3">
    <source>
        <dbReference type="ARBA" id="ARBA00023125"/>
    </source>
</evidence>
<dbReference type="Pfam" id="PF01420">
    <property type="entry name" value="Methylase_S"/>
    <property type="match status" value="2"/>
</dbReference>
<proteinExistence type="inferred from homology"/>
<dbReference type="CDD" id="cd17266">
    <property type="entry name" value="RMtype1_S_Sau1132ORF3780P-TRD2-CR2_like"/>
    <property type="match status" value="1"/>
</dbReference>
<reference evidence="6" key="1">
    <citation type="submission" date="2017-06" db="EMBL/GenBank/DDBJ databases">
        <authorList>
            <person name="Rastogi G."/>
            <person name="Vaishampayan P."/>
            <person name="Seuylemezian A."/>
        </authorList>
    </citation>
    <scope>NUCLEOTIDE SEQUENCE [LARGE SCALE GENOMIC DNA]</scope>
    <source>
        <strain evidence="6">PI11</strain>
    </source>
</reference>
<keyword evidence="3" id="KW-0238">DNA-binding</keyword>
<protein>
    <submittedName>
        <fullName evidence="5">Restriction endonuclease subunit S</fullName>
    </submittedName>
</protein>
<dbReference type="PANTHER" id="PTHR30408">
    <property type="entry name" value="TYPE-1 RESTRICTION ENZYME ECOKI SPECIFICITY PROTEIN"/>
    <property type="match status" value="1"/>
</dbReference>
<evidence type="ECO:0000313" key="6">
    <source>
        <dbReference type="Proteomes" id="UP000229504"/>
    </source>
</evidence>
<organism evidence="5 6">
    <name type="scientific">Pseudomonas sediminis</name>
    <dbReference type="NCBI Taxonomy" id="1691904"/>
    <lineage>
        <taxon>Bacteria</taxon>
        <taxon>Pseudomonadati</taxon>
        <taxon>Pseudomonadota</taxon>
        <taxon>Gammaproteobacteria</taxon>
        <taxon>Pseudomonadales</taxon>
        <taxon>Pseudomonadaceae</taxon>
        <taxon>Pseudomonas</taxon>
    </lineage>
</organism>
<keyword evidence="5" id="KW-0540">Nuclease</keyword>
<accession>A0A2G5FH50</accession>
<dbReference type="Gene3D" id="1.10.287.1120">
    <property type="entry name" value="Bipartite methylase S protein"/>
    <property type="match status" value="2"/>
</dbReference>
<dbReference type="GO" id="GO:0004519">
    <property type="term" value="F:endonuclease activity"/>
    <property type="evidence" value="ECO:0007669"/>
    <property type="project" value="UniProtKB-KW"/>
</dbReference>
<dbReference type="GO" id="GO:0003677">
    <property type="term" value="F:DNA binding"/>
    <property type="evidence" value="ECO:0007669"/>
    <property type="project" value="UniProtKB-KW"/>
</dbReference>
<dbReference type="PANTHER" id="PTHR30408:SF12">
    <property type="entry name" value="TYPE I RESTRICTION ENZYME MJAVIII SPECIFICITY SUBUNIT"/>
    <property type="match status" value="1"/>
</dbReference>
<keyword evidence="2" id="KW-0680">Restriction system</keyword>
<dbReference type="InterPro" id="IPR000055">
    <property type="entry name" value="Restrct_endonuc_typeI_TRD"/>
</dbReference>
<comment type="caution">
    <text evidence="5">The sequence shown here is derived from an EMBL/GenBank/DDBJ whole genome shotgun (WGS) entry which is preliminary data.</text>
</comment>
<comment type="similarity">
    <text evidence="1">Belongs to the type-I restriction system S methylase family.</text>
</comment>
<dbReference type="Proteomes" id="UP000229504">
    <property type="component" value="Unassembled WGS sequence"/>
</dbReference>
<dbReference type="InterPro" id="IPR052021">
    <property type="entry name" value="Type-I_RS_S_subunit"/>
</dbReference>